<dbReference type="Gene3D" id="3.30.70.3420">
    <property type="match status" value="1"/>
</dbReference>
<dbReference type="eggNOG" id="COG3253">
    <property type="taxonomic scope" value="Bacteria"/>
</dbReference>
<protein>
    <submittedName>
        <fullName evidence="1">Uncharacterized protein</fullName>
    </submittedName>
</protein>
<comment type="caution">
    <text evidence="1">The sequence shown here is derived from an EMBL/GenBank/DDBJ whole genome shotgun (WGS) entry which is preliminary data.</text>
</comment>
<dbReference type="HOGENOM" id="CLU_1775928_0_0_5"/>
<sequence length="146" mass="17128">MLVEMQVPIGRPKATRAALILLRKNTDWWTMPQDERRAVLEEQSHHMAIGLRYHPAVARRLLHCRDMESEAPFRDMLGQLRSTEEWSFMEREIDIPIGQVRSLKSCGMADTWRRRRGAARMQKLSRHPTASNTHSRHLTLSLRCKM</sequence>
<name>K0PTU4_9HYPH</name>
<evidence type="ECO:0000313" key="2">
    <source>
        <dbReference type="Proteomes" id="UP000009319"/>
    </source>
</evidence>
<reference evidence="1 2" key="1">
    <citation type="journal article" date="2013" name="Genome Announc.">
        <title>Draft Genome Sequence of Rhizobium mesoamericanum STM3625, a Nitrogen-Fixing Symbiont of Mimosa pudica Isolated in French Guiana (South America).</title>
        <authorList>
            <person name="Moulin L."/>
            <person name="Mornico D."/>
            <person name="Melkonian R."/>
            <person name="Klonowska A."/>
        </authorList>
    </citation>
    <scope>NUCLEOTIDE SEQUENCE [LARGE SCALE GENOMIC DNA]</scope>
    <source>
        <strain evidence="1 2">STM3625</strain>
    </source>
</reference>
<dbReference type="Proteomes" id="UP000009319">
    <property type="component" value="Unassembled WGS sequence"/>
</dbReference>
<gene>
    <name evidence="1" type="ORF">BN77_4312</name>
</gene>
<dbReference type="STRING" id="1211777.BN77_4312"/>
<dbReference type="EMBL" id="CANI01000028">
    <property type="protein sequence ID" value="CCM77253.1"/>
    <property type="molecule type" value="Genomic_DNA"/>
</dbReference>
<dbReference type="RefSeq" id="WP_007535294.1">
    <property type="nucleotide sequence ID" value="NZ_HF536772.1"/>
</dbReference>
<dbReference type="InterPro" id="IPR011008">
    <property type="entry name" value="Dimeric_a/b-barrel"/>
</dbReference>
<evidence type="ECO:0000313" key="1">
    <source>
        <dbReference type="EMBL" id="CCM77253.1"/>
    </source>
</evidence>
<dbReference type="SUPFAM" id="SSF54909">
    <property type="entry name" value="Dimeric alpha+beta barrel"/>
    <property type="match status" value="1"/>
</dbReference>
<accession>K0PTU4</accession>
<organism evidence="1 2">
    <name type="scientific">Rhizobium mesoamericanum STM3625</name>
    <dbReference type="NCBI Taxonomy" id="1211777"/>
    <lineage>
        <taxon>Bacteria</taxon>
        <taxon>Pseudomonadati</taxon>
        <taxon>Pseudomonadota</taxon>
        <taxon>Alphaproteobacteria</taxon>
        <taxon>Hyphomicrobiales</taxon>
        <taxon>Rhizobiaceae</taxon>
        <taxon>Rhizobium/Agrobacterium group</taxon>
        <taxon>Rhizobium</taxon>
    </lineage>
</organism>
<proteinExistence type="predicted"/>
<dbReference type="AlphaFoldDB" id="K0PTU4"/>
<keyword evidence="2" id="KW-1185">Reference proteome</keyword>